<dbReference type="Gene3D" id="3.40.190.170">
    <property type="entry name" value="Bacterial extracellular solute-binding protein, family 7"/>
    <property type="match status" value="1"/>
</dbReference>
<feature type="chain" id="PRO_5020887067" evidence="2">
    <location>
        <begin position="28"/>
        <end position="366"/>
    </location>
</feature>
<keyword evidence="1 2" id="KW-0732">Signal</keyword>
<proteinExistence type="predicted"/>
<dbReference type="GO" id="GO:0055085">
    <property type="term" value="P:transmembrane transport"/>
    <property type="evidence" value="ECO:0007669"/>
    <property type="project" value="InterPro"/>
</dbReference>
<reference evidence="3 4" key="1">
    <citation type="submission" date="2019-03" db="EMBL/GenBank/DDBJ databases">
        <title>Genomic Encyclopedia of Type Strains, Phase IV (KMG-IV): sequencing the most valuable type-strain genomes for metagenomic binning, comparative biology and taxonomic classification.</title>
        <authorList>
            <person name="Goeker M."/>
        </authorList>
    </citation>
    <scope>NUCLEOTIDE SEQUENCE [LARGE SCALE GENOMIC DNA]</scope>
    <source>
        <strain evidence="3 4">DSM 100048</strain>
    </source>
</reference>
<dbReference type="PANTHER" id="PTHR33376:SF15">
    <property type="entry name" value="BLL6794 PROTEIN"/>
    <property type="match status" value="1"/>
</dbReference>
<dbReference type="Pfam" id="PF03480">
    <property type="entry name" value="DctP"/>
    <property type="match status" value="1"/>
</dbReference>
<evidence type="ECO:0000313" key="3">
    <source>
        <dbReference type="EMBL" id="TCV00733.1"/>
    </source>
</evidence>
<dbReference type="OrthoDB" id="9794826at2"/>
<dbReference type="Proteomes" id="UP000294692">
    <property type="component" value="Unassembled WGS sequence"/>
</dbReference>
<dbReference type="InterPro" id="IPR038404">
    <property type="entry name" value="TRAP_DctP_sf"/>
</dbReference>
<gene>
    <name evidence="3" type="ORF">EV686_103315</name>
</gene>
<protein>
    <submittedName>
        <fullName evidence="3">TRAP-type C4-dicarboxylate transport system substrate-binding protein</fullName>
    </submittedName>
</protein>
<organism evidence="3 4">
    <name type="scientific">Paracandidimonas soli</name>
    <dbReference type="NCBI Taxonomy" id="1917182"/>
    <lineage>
        <taxon>Bacteria</taxon>
        <taxon>Pseudomonadati</taxon>
        <taxon>Pseudomonadota</taxon>
        <taxon>Betaproteobacteria</taxon>
        <taxon>Burkholderiales</taxon>
        <taxon>Alcaligenaceae</taxon>
        <taxon>Paracandidimonas</taxon>
    </lineage>
</organism>
<feature type="signal peptide" evidence="2">
    <location>
        <begin position="1"/>
        <end position="27"/>
    </location>
</feature>
<name>A0A4R3VAD7_9BURK</name>
<sequence length="366" mass="41440">MNRRKVLQFMTLASLSGTLPMLNTAHAQGKKHVFVNHTYSNDVLYDLVIIRWFYEELEKRSNGRYTAKFYYNEALTKAADQGSAAASGTIDSFFNSLGYNPTEFKLNRVFEHVGLTNSFYVQGKAIMDLYNSEPLIRQEWDKQDIVLIAPVLQTEMAITSKKPIRKIEDLRGLKLRGYAQSGQALSMLGSEILTIAAPERYDALAKGVVDGMSGIAVDVAYGERLHEMSPHFVDIGLGVYSFTYFAMSKPTFDSLPQEDQAMIKELGAEVLEKMKTGFIDLYKTIIPGMVDKHKSTFYEFSEEQRAEVLKIVTPKIWENWVAEMNKAGFPGERILNQYMEAVKKHAPGDTYKSAFAVYREMYPDAA</sequence>
<dbReference type="AlphaFoldDB" id="A0A4R3VAD7"/>
<dbReference type="InterPro" id="IPR018389">
    <property type="entry name" value="DctP_fam"/>
</dbReference>
<dbReference type="RefSeq" id="WP_132475614.1">
    <property type="nucleotide sequence ID" value="NZ_JBHRVM010000001.1"/>
</dbReference>
<dbReference type="EMBL" id="SMBX01000003">
    <property type="protein sequence ID" value="TCV00733.1"/>
    <property type="molecule type" value="Genomic_DNA"/>
</dbReference>
<evidence type="ECO:0000256" key="2">
    <source>
        <dbReference type="SAM" id="SignalP"/>
    </source>
</evidence>
<evidence type="ECO:0000313" key="4">
    <source>
        <dbReference type="Proteomes" id="UP000294692"/>
    </source>
</evidence>
<dbReference type="PANTHER" id="PTHR33376">
    <property type="match status" value="1"/>
</dbReference>
<accession>A0A4R3VAD7</accession>
<keyword evidence="4" id="KW-1185">Reference proteome</keyword>
<comment type="caution">
    <text evidence="3">The sequence shown here is derived from an EMBL/GenBank/DDBJ whole genome shotgun (WGS) entry which is preliminary data.</text>
</comment>
<evidence type="ECO:0000256" key="1">
    <source>
        <dbReference type="ARBA" id="ARBA00022729"/>
    </source>
</evidence>
<dbReference type="NCBIfam" id="NF037995">
    <property type="entry name" value="TRAP_S1"/>
    <property type="match status" value="1"/>
</dbReference>